<comment type="caution">
    <text evidence="5">The sequence shown here is derived from an EMBL/GenBank/DDBJ whole genome shotgun (WGS) entry which is preliminary data.</text>
</comment>
<gene>
    <name evidence="5" type="ORF">C1SCF055_LOCUS30903</name>
</gene>
<dbReference type="CDD" id="cd19071">
    <property type="entry name" value="AKR_AKR1-5-like"/>
    <property type="match status" value="1"/>
</dbReference>
<keyword evidence="3" id="KW-0560">Oxidoreductase</keyword>
<comment type="similarity">
    <text evidence="1">Belongs to the aldo/keto reductase family.</text>
</comment>
<dbReference type="EMBL" id="CAMXCT010003569">
    <property type="protein sequence ID" value="CAI4005150.1"/>
    <property type="molecule type" value="Genomic_DNA"/>
</dbReference>
<dbReference type="Gene3D" id="3.20.20.100">
    <property type="entry name" value="NADP-dependent oxidoreductase domain"/>
    <property type="match status" value="1"/>
</dbReference>
<dbReference type="Pfam" id="PF00248">
    <property type="entry name" value="Aldo_ket_red"/>
    <property type="match status" value="1"/>
</dbReference>
<evidence type="ECO:0000313" key="5">
    <source>
        <dbReference type="EMBL" id="CAI4005150.1"/>
    </source>
</evidence>
<accession>A0A9P1D7E0</accession>
<organism evidence="5">
    <name type="scientific">Cladocopium goreaui</name>
    <dbReference type="NCBI Taxonomy" id="2562237"/>
    <lineage>
        <taxon>Eukaryota</taxon>
        <taxon>Sar</taxon>
        <taxon>Alveolata</taxon>
        <taxon>Dinophyceae</taxon>
        <taxon>Suessiales</taxon>
        <taxon>Symbiodiniaceae</taxon>
        <taxon>Cladocopium</taxon>
    </lineage>
</organism>
<dbReference type="PANTHER" id="PTHR43827">
    <property type="entry name" value="2,5-DIKETO-D-GLUCONIC ACID REDUCTASE"/>
    <property type="match status" value="1"/>
</dbReference>
<dbReference type="EMBL" id="CAMXCT030003569">
    <property type="protein sequence ID" value="CAL4792462.1"/>
    <property type="molecule type" value="Genomic_DNA"/>
</dbReference>
<evidence type="ECO:0000313" key="7">
    <source>
        <dbReference type="Proteomes" id="UP001152797"/>
    </source>
</evidence>
<dbReference type="GO" id="GO:0016616">
    <property type="term" value="F:oxidoreductase activity, acting on the CH-OH group of donors, NAD or NADP as acceptor"/>
    <property type="evidence" value="ECO:0007669"/>
    <property type="project" value="UniProtKB-ARBA"/>
</dbReference>
<dbReference type="AlphaFoldDB" id="A0A9P1D7E0"/>
<evidence type="ECO:0000256" key="1">
    <source>
        <dbReference type="ARBA" id="ARBA00007905"/>
    </source>
</evidence>
<dbReference type="OrthoDB" id="2310150at2759"/>
<reference evidence="6 7" key="2">
    <citation type="submission" date="2024-05" db="EMBL/GenBank/DDBJ databases">
        <authorList>
            <person name="Chen Y."/>
            <person name="Shah S."/>
            <person name="Dougan E. K."/>
            <person name="Thang M."/>
            <person name="Chan C."/>
        </authorList>
    </citation>
    <scope>NUCLEOTIDE SEQUENCE [LARGE SCALE GENOMIC DNA]</scope>
</reference>
<dbReference type="InterPro" id="IPR020471">
    <property type="entry name" value="AKR"/>
</dbReference>
<evidence type="ECO:0000259" key="4">
    <source>
        <dbReference type="Pfam" id="PF00248"/>
    </source>
</evidence>
<evidence type="ECO:0000256" key="3">
    <source>
        <dbReference type="ARBA" id="ARBA00023002"/>
    </source>
</evidence>
<dbReference type="PRINTS" id="PR00069">
    <property type="entry name" value="ALDKETRDTASE"/>
</dbReference>
<dbReference type="SUPFAM" id="SSF51430">
    <property type="entry name" value="NAD(P)-linked oxidoreductase"/>
    <property type="match status" value="1"/>
</dbReference>
<reference evidence="5" key="1">
    <citation type="submission" date="2022-10" db="EMBL/GenBank/DDBJ databases">
        <authorList>
            <person name="Chen Y."/>
            <person name="Dougan E. K."/>
            <person name="Chan C."/>
            <person name="Rhodes N."/>
            <person name="Thang M."/>
        </authorList>
    </citation>
    <scope>NUCLEOTIDE SEQUENCE</scope>
</reference>
<dbReference type="EMBL" id="CAMXCT020003569">
    <property type="protein sequence ID" value="CAL1158525.1"/>
    <property type="molecule type" value="Genomic_DNA"/>
</dbReference>
<proteinExistence type="inferred from homology"/>
<protein>
    <recommendedName>
        <fullName evidence="4">NADP-dependent oxidoreductase domain-containing protein</fullName>
    </recommendedName>
</protein>
<dbReference type="InterPro" id="IPR036812">
    <property type="entry name" value="NAD(P)_OxRdtase_dom_sf"/>
</dbReference>
<sequence>MGQIGKPQSRAEGSWTLRAFTLPGTLFGRLKESRSKELFDSLPRRQLLGTAVATVLAPAGVKAETPALKVAGSSKAMPAIGYGTCCRPGARGEELVEGVKAYLSAGGRLIDTAQIYGNHEDIAEAIQQSGVDREQLWVTSKVRVQSCNSPEDVVKAVDSSLQQLDIGYLDLMLLHGGDGWGIGPDRDEALWRGLIAAQKAGKVRSIGVSNHNREEVERLIAKTKVVPAVNQLEFHPWVPSETRDLVRWCQEKGMVVTAYGSLGGSRNKAQGEVVSQVANNYGKTNAQVLLRWALDQGVAVIPGTNSAEHIREDLDLNFRLDAKDVQLIESSSAPEYFTRWRNCRSGCA</sequence>
<feature type="domain" description="NADP-dependent oxidoreductase" evidence="4">
    <location>
        <begin position="92"/>
        <end position="331"/>
    </location>
</feature>
<dbReference type="Proteomes" id="UP001152797">
    <property type="component" value="Unassembled WGS sequence"/>
</dbReference>
<dbReference type="InterPro" id="IPR023210">
    <property type="entry name" value="NADP_OxRdtase_dom"/>
</dbReference>
<name>A0A9P1D7E0_9DINO</name>
<keyword evidence="7" id="KW-1185">Reference proteome</keyword>
<dbReference type="PANTHER" id="PTHR43827:SF3">
    <property type="entry name" value="NADP-DEPENDENT OXIDOREDUCTASE DOMAIN-CONTAINING PROTEIN"/>
    <property type="match status" value="1"/>
</dbReference>
<evidence type="ECO:0000313" key="6">
    <source>
        <dbReference type="EMBL" id="CAL4792462.1"/>
    </source>
</evidence>
<keyword evidence="2" id="KW-0521">NADP</keyword>
<evidence type="ECO:0000256" key="2">
    <source>
        <dbReference type="ARBA" id="ARBA00022857"/>
    </source>
</evidence>